<dbReference type="PANTHER" id="PTHR23155">
    <property type="entry name" value="DISEASE RESISTANCE PROTEIN RP"/>
    <property type="match status" value="1"/>
</dbReference>
<name>A0A835A378_9POAL</name>
<keyword evidence="4" id="KW-0547">Nucleotide-binding</keyword>
<dbReference type="SUPFAM" id="SSF52540">
    <property type="entry name" value="P-loop containing nucleoside triphosphate hydrolases"/>
    <property type="match status" value="2"/>
</dbReference>
<dbReference type="GO" id="GO:0043531">
    <property type="term" value="F:ADP binding"/>
    <property type="evidence" value="ECO:0007669"/>
    <property type="project" value="InterPro"/>
</dbReference>
<reference evidence="11" key="1">
    <citation type="submission" date="2020-07" db="EMBL/GenBank/DDBJ databases">
        <title>Genome sequence and genetic diversity analysis of an under-domesticated orphan crop, white fonio (Digitaria exilis).</title>
        <authorList>
            <person name="Bennetzen J.L."/>
            <person name="Chen S."/>
            <person name="Ma X."/>
            <person name="Wang X."/>
            <person name="Yssel A.E.J."/>
            <person name="Chaluvadi S.R."/>
            <person name="Johnson M."/>
            <person name="Gangashetty P."/>
            <person name="Hamidou F."/>
            <person name="Sanogo M.D."/>
            <person name="Zwaenepoel A."/>
            <person name="Wallace J."/>
            <person name="Van De Peer Y."/>
            <person name="Van Deynze A."/>
        </authorList>
    </citation>
    <scope>NUCLEOTIDE SEQUENCE</scope>
    <source>
        <tissue evidence="11">Leaves</tissue>
    </source>
</reference>
<evidence type="ECO:0000259" key="9">
    <source>
        <dbReference type="Pfam" id="PF18052"/>
    </source>
</evidence>
<feature type="domain" description="Disease resistance R13L4/SHOC-2-like LRR" evidence="10">
    <location>
        <begin position="528"/>
        <end position="795"/>
    </location>
</feature>
<keyword evidence="5" id="KW-0611">Plant defense</keyword>
<evidence type="ECO:0000256" key="6">
    <source>
        <dbReference type="ARBA" id="ARBA00023054"/>
    </source>
</evidence>
<evidence type="ECO:0000313" key="12">
    <source>
        <dbReference type="Proteomes" id="UP000636709"/>
    </source>
</evidence>
<gene>
    <name evidence="11" type="ORF">HU200_063766</name>
</gene>
<keyword evidence="6 7" id="KW-0175">Coiled coil</keyword>
<evidence type="ECO:0000256" key="1">
    <source>
        <dbReference type="ARBA" id="ARBA00008894"/>
    </source>
</evidence>
<organism evidence="11 12">
    <name type="scientific">Digitaria exilis</name>
    <dbReference type="NCBI Taxonomy" id="1010633"/>
    <lineage>
        <taxon>Eukaryota</taxon>
        <taxon>Viridiplantae</taxon>
        <taxon>Streptophyta</taxon>
        <taxon>Embryophyta</taxon>
        <taxon>Tracheophyta</taxon>
        <taxon>Spermatophyta</taxon>
        <taxon>Magnoliopsida</taxon>
        <taxon>Liliopsida</taxon>
        <taxon>Poales</taxon>
        <taxon>Poaceae</taxon>
        <taxon>PACMAD clade</taxon>
        <taxon>Panicoideae</taxon>
        <taxon>Panicodae</taxon>
        <taxon>Paniceae</taxon>
        <taxon>Anthephorinae</taxon>
        <taxon>Digitaria</taxon>
    </lineage>
</organism>
<feature type="domain" description="NB-ARC" evidence="8">
    <location>
        <begin position="186"/>
        <end position="315"/>
    </location>
</feature>
<keyword evidence="12" id="KW-1185">Reference proteome</keyword>
<dbReference type="InterPro" id="IPR032675">
    <property type="entry name" value="LRR_dom_sf"/>
</dbReference>
<dbReference type="Gene3D" id="1.20.5.4130">
    <property type="match status" value="1"/>
</dbReference>
<proteinExistence type="inferred from homology"/>
<evidence type="ECO:0000256" key="5">
    <source>
        <dbReference type="ARBA" id="ARBA00022821"/>
    </source>
</evidence>
<feature type="domain" description="NB-ARC" evidence="8">
    <location>
        <begin position="348"/>
        <end position="527"/>
    </location>
</feature>
<dbReference type="InterPro" id="IPR055414">
    <property type="entry name" value="LRR_R13L4/SHOC2-like"/>
</dbReference>
<evidence type="ECO:0000256" key="7">
    <source>
        <dbReference type="SAM" id="Coils"/>
    </source>
</evidence>
<dbReference type="Pfam" id="PF23598">
    <property type="entry name" value="LRR_14"/>
    <property type="match status" value="1"/>
</dbReference>
<dbReference type="AlphaFoldDB" id="A0A835A378"/>
<comment type="caution">
    <text evidence="11">The sequence shown here is derived from an EMBL/GenBank/DDBJ whole genome shotgun (WGS) entry which is preliminary data.</text>
</comment>
<evidence type="ECO:0000256" key="2">
    <source>
        <dbReference type="ARBA" id="ARBA00022614"/>
    </source>
</evidence>
<evidence type="ECO:0000256" key="4">
    <source>
        <dbReference type="ARBA" id="ARBA00022741"/>
    </source>
</evidence>
<dbReference type="Gene3D" id="3.40.50.300">
    <property type="entry name" value="P-loop containing nucleotide triphosphate hydrolases"/>
    <property type="match status" value="2"/>
</dbReference>
<dbReference type="OrthoDB" id="594543at2759"/>
<dbReference type="Proteomes" id="UP000636709">
    <property type="component" value="Unassembled WGS sequence"/>
</dbReference>
<accession>A0A835A378</accession>
<dbReference type="PANTHER" id="PTHR23155:SF1114">
    <property type="entry name" value="OS02G0475500 PROTEIN"/>
    <property type="match status" value="1"/>
</dbReference>
<dbReference type="InterPro" id="IPR041118">
    <property type="entry name" value="Rx_N"/>
</dbReference>
<feature type="coiled-coil region" evidence="7">
    <location>
        <begin position="101"/>
        <end position="128"/>
    </location>
</feature>
<evidence type="ECO:0000313" key="11">
    <source>
        <dbReference type="EMBL" id="KAF8650858.1"/>
    </source>
</evidence>
<evidence type="ECO:0000259" key="10">
    <source>
        <dbReference type="Pfam" id="PF23598"/>
    </source>
</evidence>
<dbReference type="Pfam" id="PF18052">
    <property type="entry name" value="Rx_N"/>
    <property type="match status" value="1"/>
</dbReference>
<dbReference type="Gene3D" id="3.80.10.10">
    <property type="entry name" value="Ribonuclease Inhibitor"/>
    <property type="match status" value="2"/>
</dbReference>
<dbReference type="Pfam" id="PF00931">
    <property type="entry name" value="NB-ARC"/>
    <property type="match status" value="2"/>
</dbReference>
<sequence>MELQEGVDSDAKFLADELDEMCKFLVDVDRKEPAGGEPVERHVDLDAEEDDTDFVNKIRDMACDINDCLTDLAPHRERRPSLWSLRPWASLPLRRSIAAELKDLVSRVNILNQRRKRYQRARERAVRKPTPLEEDARPVMPEVEWRVDLGHLIARPDESLAVVSVWLMKDHHRGGGGGGSRAISLVGQVYDAAANKFQCRAWVTATHPMSFTKFLRALARQLLVVNEPAPSRDAALSVLGDTEAMGAEELMAVVAQHLGRRQYLVVVEDVCTRPQWDWIKLIFPDDNKGSRILVISQRADVARHCAQQPTSRSFNLEGASDDDARLYYASSNKVIEIKPYSEFVGRNRDVEELTRWISLNNTGRAALAVYGASGIGKTTLVRNVYGSTELRGMFNRTVWTTMVHPFNKEEFLRDMISQLQPRCSLGRRKVNESETGVKNKSCDELVTEICQLMEDGRSLVVVDGLSAKEEWDQVKSCLQTKFGTDASCTVIVTTTSVDVANQCSGHSTFKLKLNPLDSAAIHQLFYQKLLRVLDLQDTKDLLEHHDLEHIGEFRHLKYLGLRNTGIAHLPNSLGKLQGLEELDIRGTYINKLPYTIIHLTRLHKPYGVCVPQKIGELKSLVTMGTIDAAGSRTVIKEIQKLTQLEKLGVMGVTERNSKHLCTTLERLDHLRSLMVHSDNSLMKLETVTSPPRHLETLKLYGNLGTLPRWFKTLHGLVNLCLRGTLLKGDAVQIIAKLPKLIILRLLAKSLVIEEMAFQSDALPNLELLQLDQLENLMSISFQRGAVPNLEILQVYNCNFLSEDSLRPFYDLPRIKKVLLDGILVLKQPKRTGSHLSILSFKYNLTSLRRRAGITE</sequence>
<dbReference type="GO" id="GO:0098542">
    <property type="term" value="P:defense response to other organism"/>
    <property type="evidence" value="ECO:0007669"/>
    <property type="project" value="TreeGrafter"/>
</dbReference>
<keyword evidence="3" id="KW-0677">Repeat</keyword>
<dbReference type="SUPFAM" id="SSF52058">
    <property type="entry name" value="L domain-like"/>
    <property type="match status" value="1"/>
</dbReference>
<comment type="similarity">
    <text evidence="1">Belongs to the disease resistance NB-LRR family.</text>
</comment>
<dbReference type="PRINTS" id="PR00364">
    <property type="entry name" value="DISEASERSIST"/>
</dbReference>
<protein>
    <recommendedName>
        <fullName evidence="13">NB-ARC domain-containing protein</fullName>
    </recommendedName>
</protein>
<evidence type="ECO:0000256" key="3">
    <source>
        <dbReference type="ARBA" id="ARBA00022737"/>
    </source>
</evidence>
<feature type="domain" description="Disease resistance N-terminal" evidence="9">
    <location>
        <begin position="2"/>
        <end position="80"/>
    </location>
</feature>
<dbReference type="InterPro" id="IPR002182">
    <property type="entry name" value="NB-ARC"/>
</dbReference>
<keyword evidence="2" id="KW-0433">Leucine-rich repeat</keyword>
<dbReference type="InterPro" id="IPR044974">
    <property type="entry name" value="Disease_R_plants"/>
</dbReference>
<evidence type="ECO:0000259" key="8">
    <source>
        <dbReference type="Pfam" id="PF00931"/>
    </source>
</evidence>
<dbReference type="InterPro" id="IPR027417">
    <property type="entry name" value="P-loop_NTPase"/>
</dbReference>
<dbReference type="EMBL" id="JACEFO010002708">
    <property type="protein sequence ID" value="KAF8650858.1"/>
    <property type="molecule type" value="Genomic_DNA"/>
</dbReference>
<evidence type="ECO:0008006" key="13">
    <source>
        <dbReference type="Google" id="ProtNLM"/>
    </source>
</evidence>